<protein>
    <submittedName>
        <fullName evidence="1">Uncharacterized protein</fullName>
    </submittedName>
</protein>
<evidence type="ECO:0000313" key="1">
    <source>
        <dbReference type="EMBL" id="CUR58406.1"/>
    </source>
</evidence>
<accession>A0A2P2C8V2</accession>
<proteinExistence type="predicted"/>
<name>A0A2P2C8V2_9ZZZZ</name>
<dbReference type="EMBL" id="CZKA01000045">
    <property type="protein sequence ID" value="CUR58406.1"/>
    <property type="molecule type" value="Genomic_DNA"/>
</dbReference>
<organism evidence="1">
    <name type="scientific">metagenome</name>
    <dbReference type="NCBI Taxonomy" id="256318"/>
    <lineage>
        <taxon>unclassified sequences</taxon>
        <taxon>metagenomes</taxon>
    </lineage>
</organism>
<reference evidence="1" key="1">
    <citation type="submission" date="2015-08" db="EMBL/GenBank/DDBJ databases">
        <authorList>
            <person name="Babu N.S."/>
            <person name="Beckwith C.J."/>
            <person name="Beseler K.G."/>
            <person name="Brison A."/>
            <person name="Carone J.V."/>
            <person name="Caskin T.P."/>
            <person name="Diamond M."/>
            <person name="Durham M.E."/>
            <person name="Foxe J.M."/>
            <person name="Go M."/>
            <person name="Henderson B.A."/>
            <person name="Jones I.B."/>
            <person name="McGettigan J.A."/>
            <person name="Micheletti S.J."/>
            <person name="Nasrallah M.E."/>
            <person name="Ortiz D."/>
            <person name="Piller C.R."/>
            <person name="Privatt S.R."/>
            <person name="Schneider S.L."/>
            <person name="Sharp S."/>
            <person name="Smith T.C."/>
            <person name="Stanton J.D."/>
            <person name="Ullery H.E."/>
            <person name="Wilson R.J."/>
            <person name="Serrano M.G."/>
            <person name="Buck G."/>
            <person name="Lee V."/>
            <person name="Wang Y."/>
            <person name="Carvalho R."/>
            <person name="Voegtly L."/>
            <person name="Shi R."/>
            <person name="Duckworth R."/>
            <person name="Johnson A."/>
            <person name="Loviza R."/>
            <person name="Walstead R."/>
            <person name="Shah Z."/>
            <person name="Kiflezghi M."/>
            <person name="Wade K."/>
            <person name="Ball S.L."/>
            <person name="Bradley K.W."/>
            <person name="Asai D.J."/>
            <person name="Bowman C.A."/>
            <person name="Russell D.A."/>
            <person name="Pope W.H."/>
            <person name="Jacobs-Sera D."/>
            <person name="Hendrix R.W."/>
            <person name="Hatfull G.F."/>
        </authorList>
    </citation>
    <scope>NUCLEOTIDE SEQUENCE</scope>
</reference>
<gene>
    <name evidence="1" type="ORF">NOCA250039</name>
</gene>
<sequence>MAIATISACIHKPQVTGRGSRSRHSVARSRPVAAPSLAVCAWMSIAIRLAATTTQSNWYPNAEPLSKFVAKLPGSTYAIAATNAGPSAASARRPSIGRRAGTRSAFKLAVLSLTDDAAMAYLRSRAHVYS</sequence>
<dbReference type="AlphaFoldDB" id="A0A2P2C8V2"/>